<keyword evidence="1" id="KW-1133">Transmembrane helix</keyword>
<proteinExistence type="predicted"/>
<dbReference type="Proteomes" id="UP000198618">
    <property type="component" value="Unassembled WGS sequence"/>
</dbReference>
<evidence type="ECO:0000256" key="1">
    <source>
        <dbReference type="SAM" id="Phobius"/>
    </source>
</evidence>
<reference evidence="2 3" key="1">
    <citation type="submission" date="2016-10" db="EMBL/GenBank/DDBJ databases">
        <authorList>
            <person name="de Groot N.N."/>
        </authorList>
    </citation>
    <scope>NUCLEOTIDE SEQUENCE [LARGE SCALE GENOMIC DNA]</scope>
    <source>
        <strain evidence="2 3">IBRC-M 10780</strain>
    </source>
</reference>
<name>A0A1I0G8I8_9BACI</name>
<dbReference type="RefSeq" id="WP_090871897.1">
    <property type="nucleotide sequence ID" value="NZ_FOHE01000020.1"/>
</dbReference>
<protein>
    <recommendedName>
        <fullName evidence="4">Ferric reductase like transmembrane component</fullName>
    </recommendedName>
</protein>
<feature type="transmembrane region" description="Helical" evidence="1">
    <location>
        <begin position="107"/>
        <end position="126"/>
    </location>
</feature>
<feature type="transmembrane region" description="Helical" evidence="1">
    <location>
        <begin position="78"/>
        <end position="101"/>
    </location>
</feature>
<sequence>MNIWFYLNTTVIIIATWQLVQRYPSITLHVIIGFIGLGFFLFNWTRHAVFSTIRETSDRKLKIRLAIMSKKIVPFHRWIGNIALLIILGHAYLVLNLFGFYWSNPKMISGVLALLFLVAMVTTGWMRLIKPTVKKRKAHIYIGMTLFFLITLHIIIG</sequence>
<dbReference type="OrthoDB" id="2389935at2"/>
<accession>A0A1I0G8I8</accession>
<feature type="transmembrane region" description="Helical" evidence="1">
    <location>
        <begin position="26"/>
        <end position="44"/>
    </location>
</feature>
<feature type="transmembrane region" description="Helical" evidence="1">
    <location>
        <begin position="138"/>
        <end position="156"/>
    </location>
</feature>
<dbReference type="AlphaFoldDB" id="A0A1I0G8I8"/>
<evidence type="ECO:0008006" key="4">
    <source>
        <dbReference type="Google" id="ProtNLM"/>
    </source>
</evidence>
<organism evidence="2 3">
    <name type="scientific">Oceanobacillus limi</name>
    <dbReference type="NCBI Taxonomy" id="930131"/>
    <lineage>
        <taxon>Bacteria</taxon>
        <taxon>Bacillati</taxon>
        <taxon>Bacillota</taxon>
        <taxon>Bacilli</taxon>
        <taxon>Bacillales</taxon>
        <taxon>Bacillaceae</taxon>
        <taxon>Oceanobacillus</taxon>
    </lineage>
</organism>
<dbReference type="EMBL" id="FOHE01000020">
    <property type="protein sequence ID" value="SET67309.1"/>
    <property type="molecule type" value="Genomic_DNA"/>
</dbReference>
<keyword evidence="1" id="KW-0812">Transmembrane</keyword>
<evidence type="ECO:0000313" key="3">
    <source>
        <dbReference type="Proteomes" id="UP000198618"/>
    </source>
</evidence>
<evidence type="ECO:0000313" key="2">
    <source>
        <dbReference type="EMBL" id="SET67309.1"/>
    </source>
</evidence>
<keyword evidence="1" id="KW-0472">Membrane</keyword>
<gene>
    <name evidence="2" type="ORF">SAMN05216389_1207</name>
</gene>
<dbReference type="STRING" id="930131.SAMN05216389_1207"/>
<keyword evidence="3" id="KW-1185">Reference proteome</keyword>